<keyword evidence="1" id="KW-0121">Carboxypeptidase</keyword>
<organism evidence="1 2">
    <name type="scientific">Pseudomonas gingeri</name>
    <dbReference type="NCBI Taxonomy" id="117681"/>
    <lineage>
        <taxon>Bacteria</taxon>
        <taxon>Pseudomonadati</taxon>
        <taxon>Pseudomonadota</taxon>
        <taxon>Gammaproteobacteria</taxon>
        <taxon>Pseudomonadales</taxon>
        <taxon>Pseudomonadaceae</taxon>
        <taxon>Pseudomonas</taxon>
    </lineage>
</organism>
<reference evidence="1 2" key="1">
    <citation type="submission" date="2020-04" db="EMBL/GenBank/DDBJ databases">
        <title>Molecular characterization of pseudomonads from Agaricus bisporus reveal novel blotch 2 pathogens in Western Europe.</title>
        <authorList>
            <person name="Taparia T."/>
            <person name="Krijger M."/>
            <person name="Haynes E."/>
            <person name="Elpinstone J.G."/>
            <person name="Noble R."/>
            <person name="Van Der Wolf J."/>
        </authorList>
    </citation>
    <scope>NUCLEOTIDE SEQUENCE [LARGE SCALE GENOMIC DNA]</scope>
    <source>
        <strain evidence="1 2">IPO3738</strain>
    </source>
</reference>
<gene>
    <name evidence="1" type="ORF">HX845_16790</name>
</gene>
<dbReference type="GO" id="GO:0004180">
    <property type="term" value="F:carboxypeptidase activity"/>
    <property type="evidence" value="ECO:0007669"/>
    <property type="project" value="UniProtKB-KW"/>
</dbReference>
<dbReference type="Proteomes" id="UP000517547">
    <property type="component" value="Unassembled WGS sequence"/>
</dbReference>
<comment type="caution">
    <text evidence="1">The sequence shown here is derived from an EMBL/GenBank/DDBJ whole genome shotgun (WGS) entry which is preliminary data.</text>
</comment>
<dbReference type="RefSeq" id="WP_017123746.1">
    <property type="nucleotide sequence ID" value="NZ_JACAOR010000008.1"/>
</dbReference>
<dbReference type="GeneID" id="57661504"/>
<accession>A0A7Y8CDJ3</accession>
<protein>
    <submittedName>
        <fullName evidence="1">Carboxypeptidase regulatory-like domain-containing protein</fullName>
    </submittedName>
</protein>
<keyword evidence="1" id="KW-0378">Hydrolase</keyword>
<evidence type="ECO:0000313" key="1">
    <source>
        <dbReference type="EMBL" id="NWC15325.1"/>
    </source>
</evidence>
<sequence>MISVRYCRLTVLAGILLAVTIARVLAAPVVNEPINMEAVQLAPQQQNGVEYLTGGIGLDESQALIQTRGYNLHIVSSTGPKDEYLPDVNITINKAGGEPVLSLIQVGPMVYVKLPAGKYQIVSSREGHENRQSIVVDGKGTQTVNVHWNDGY</sequence>
<keyword evidence="1" id="KW-0645">Protease</keyword>
<proteinExistence type="predicted"/>
<name>A0A7Y8CDJ3_9PSED</name>
<evidence type="ECO:0000313" key="2">
    <source>
        <dbReference type="Proteomes" id="UP000517547"/>
    </source>
</evidence>
<dbReference type="AlphaFoldDB" id="A0A7Y8CDJ3"/>
<dbReference type="EMBL" id="JACAQE010000005">
    <property type="protein sequence ID" value="NWC15325.1"/>
    <property type="molecule type" value="Genomic_DNA"/>
</dbReference>